<name>A0A6J4THL2_9ACTN</name>
<evidence type="ECO:0000256" key="4">
    <source>
        <dbReference type="SAM" id="MobiDB-lite"/>
    </source>
</evidence>
<dbReference type="PROSITE" id="PS00041">
    <property type="entry name" value="HTH_ARAC_FAMILY_1"/>
    <property type="match status" value="1"/>
</dbReference>
<dbReference type="SMART" id="SM00342">
    <property type="entry name" value="HTH_ARAC"/>
    <property type="match status" value="1"/>
</dbReference>
<dbReference type="GO" id="GO:0003700">
    <property type="term" value="F:DNA-binding transcription factor activity"/>
    <property type="evidence" value="ECO:0007669"/>
    <property type="project" value="InterPro"/>
</dbReference>
<dbReference type="SUPFAM" id="SSF46689">
    <property type="entry name" value="Homeodomain-like"/>
    <property type="match status" value="2"/>
</dbReference>
<keyword evidence="2" id="KW-0238">DNA-binding</keyword>
<reference evidence="6" key="1">
    <citation type="submission" date="2020-02" db="EMBL/GenBank/DDBJ databases">
        <authorList>
            <person name="Meier V. D."/>
        </authorList>
    </citation>
    <scope>NUCLEOTIDE SEQUENCE</scope>
    <source>
        <strain evidence="6">AVDCRST_MAG05</strain>
    </source>
</reference>
<dbReference type="Pfam" id="PF12833">
    <property type="entry name" value="HTH_18"/>
    <property type="match status" value="1"/>
</dbReference>
<dbReference type="InterPro" id="IPR018060">
    <property type="entry name" value="HTH_AraC"/>
</dbReference>
<dbReference type="InterPro" id="IPR009057">
    <property type="entry name" value="Homeodomain-like_sf"/>
</dbReference>
<proteinExistence type="predicted"/>
<dbReference type="InterPro" id="IPR018062">
    <property type="entry name" value="HTH_AraC-typ_CS"/>
</dbReference>
<organism evidence="6">
    <name type="scientific">uncultured Rubrobacteraceae bacterium</name>
    <dbReference type="NCBI Taxonomy" id="349277"/>
    <lineage>
        <taxon>Bacteria</taxon>
        <taxon>Bacillati</taxon>
        <taxon>Actinomycetota</taxon>
        <taxon>Rubrobacteria</taxon>
        <taxon>Rubrobacterales</taxon>
        <taxon>Rubrobacteraceae</taxon>
        <taxon>environmental samples</taxon>
    </lineage>
</organism>
<evidence type="ECO:0000313" key="6">
    <source>
        <dbReference type="EMBL" id="CAA9522747.1"/>
    </source>
</evidence>
<gene>
    <name evidence="6" type="ORF">AVDCRST_MAG05-3725</name>
</gene>
<dbReference type="AlphaFoldDB" id="A0A6J4THL2"/>
<dbReference type="PANTHER" id="PTHR46796:SF6">
    <property type="entry name" value="ARAC SUBFAMILY"/>
    <property type="match status" value="1"/>
</dbReference>
<dbReference type="PANTHER" id="PTHR46796">
    <property type="entry name" value="HTH-TYPE TRANSCRIPTIONAL ACTIVATOR RHAS-RELATED"/>
    <property type="match status" value="1"/>
</dbReference>
<dbReference type="PROSITE" id="PS01124">
    <property type="entry name" value="HTH_ARAC_FAMILY_2"/>
    <property type="match status" value="1"/>
</dbReference>
<sequence>MSGTEELTLPDLRRAAPGAEPPRKIGAGRISRAVEEVSVPGLPEHLVMVNVGRPYRLEERLDGRVYRTFGVRGDVALIPAGTPTEFRSLSPERQTVESLAISLDPVFVRRVAEADLNADGVELIGTLGGRDPEIERIGAALLPEIGDNDPFGALYVDSLANLLAVHLLRHHSSLGRRRARETGPRGGLPATALRSVTDYVEENLAGGLTLEEISAVAHMSPFHFSRLFKASTGLSPHRYVVGRRVERARELLAKTALPLHEVARLAGFTDQSHLAKHFRRHLGVTPSRFRTISA</sequence>
<evidence type="ECO:0000256" key="2">
    <source>
        <dbReference type="ARBA" id="ARBA00023125"/>
    </source>
</evidence>
<evidence type="ECO:0000256" key="1">
    <source>
        <dbReference type="ARBA" id="ARBA00023015"/>
    </source>
</evidence>
<accession>A0A6J4THL2</accession>
<keyword evidence="3" id="KW-0804">Transcription</keyword>
<dbReference type="EMBL" id="CADCVM010000414">
    <property type="protein sequence ID" value="CAA9522747.1"/>
    <property type="molecule type" value="Genomic_DNA"/>
</dbReference>
<protein>
    <submittedName>
        <fullName evidence="6">Transcriptional regulator, AraC family</fullName>
    </submittedName>
</protein>
<feature type="region of interest" description="Disordered" evidence="4">
    <location>
        <begin position="1"/>
        <end position="24"/>
    </location>
</feature>
<evidence type="ECO:0000256" key="3">
    <source>
        <dbReference type="ARBA" id="ARBA00023163"/>
    </source>
</evidence>
<dbReference type="GO" id="GO:0043565">
    <property type="term" value="F:sequence-specific DNA binding"/>
    <property type="evidence" value="ECO:0007669"/>
    <property type="project" value="InterPro"/>
</dbReference>
<dbReference type="InterPro" id="IPR050204">
    <property type="entry name" value="AraC_XylS_family_regulators"/>
</dbReference>
<dbReference type="Gene3D" id="1.10.10.60">
    <property type="entry name" value="Homeodomain-like"/>
    <property type="match status" value="2"/>
</dbReference>
<feature type="domain" description="HTH araC/xylS-type" evidence="5">
    <location>
        <begin position="194"/>
        <end position="292"/>
    </location>
</feature>
<keyword evidence="1" id="KW-0805">Transcription regulation</keyword>
<evidence type="ECO:0000259" key="5">
    <source>
        <dbReference type="PROSITE" id="PS01124"/>
    </source>
</evidence>